<dbReference type="EMBL" id="JAQOUE010000001">
    <property type="protein sequence ID" value="MDT7042127.1"/>
    <property type="molecule type" value="Genomic_DNA"/>
</dbReference>
<keyword evidence="14" id="KW-1185">Reference proteome</keyword>
<dbReference type="InterPro" id="IPR000014">
    <property type="entry name" value="PAS"/>
</dbReference>
<proteinExistence type="predicted"/>
<dbReference type="PROSITE" id="PS50113">
    <property type="entry name" value="PAC"/>
    <property type="match status" value="1"/>
</dbReference>
<evidence type="ECO:0000256" key="3">
    <source>
        <dbReference type="ARBA" id="ARBA00022553"/>
    </source>
</evidence>
<evidence type="ECO:0000259" key="12">
    <source>
        <dbReference type="PROSITE" id="PS50113"/>
    </source>
</evidence>
<dbReference type="EC" id="2.7.13.3" evidence="2"/>
<keyword evidence="7 13" id="KW-0067">ATP-binding</keyword>
<gene>
    <name evidence="13" type="ORF">PPG34_07160</name>
</gene>
<evidence type="ECO:0000259" key="10">
    <source>
        <dbReference type="PROSITE" id="PS50109"/>
    </source>
</evidence>
<name>A0ABU3K6Z6_9BACT</name>
<feature type="domain" description="Histidine kinase" evidence="10">
    <location>
        <begin position="334"/>
        <end position="545"/>
    </location>
</feature>
<evidence type="ECO:0000313" key="14">
    <source>
        <dbReference type="Proteomes" id="UP001250932"/>
    </source>
</evidence>
<dbReference type="InterPro" id="IPR013656">
    <property type="entry name" value="PAS_4"/>
</dbReference>
<dbReference type="Pfam" id="PF00989">
    <property type="entry name" value="PAS"/>
    <property type="match status" value="1"/>
</dbReference>
<dbReference type="GO" id="GO:0005524">
    <property type="term" value="F:ATP binding"/>
    <property type="evidence" value="ECO:0007669"/>
    <property type="project" value="UniProtKB-KW"/>
</dbReference>
<dbReference type="Proteomes" id="UP001250932">
    <property type="component" value="Unassembled WGS sequence"/>
</dbReference>
<dbReference type="SMART" id="SM00387">
    <property type="entry name" value="HATPase_c"/>
    <property type="match status" value="1"/>
</dbReference>
<dbReference type="InterPro" id="IPR003594">
    <property type="entry name" value="HATPase_dom"/>
</dbReference>
<comment type="caution">
    <text evidence="13">The sequence shown here is derived from an EMBL/GenBank/DDBJ whole genome shotgun (WGS) entry which is preliminary data.</text>
</comment>
<dbReference type="InterPro" id="IPR000700">
    <property type="entry name" value="PAS-assoc_C"/>
</dbReference>
<evidence type="ECO:0000256" key="9">
    <source>
        <dbReference type="SAM" id="Coils"/>
    </source>
</evidence>
<dbReference type="PRINTS" id="PR00344">
    <property type="entry name" value="BCTRLSENSOR"/>
</dbReference>
<keyword evidence="9" id="KW-0175">Coiled coil</keyword>
<feature type="domain" description="PAC" evidence="12">
    <location>
        <begin position="245"/>
        <end position="296"/>
    </location>
</feature>
<dbReference type="Gene3D" id="3.30.565.10">
    <property type="entry name" value="Histidine kinase-like ATPase, C-terminal domain"/>
    <property type="match status" value="1"/>
</dbReference>
<evidence type="ECO:0000256" key="5">
    <source>
        <dbReference type="ARBA" id="ARBA00022741"/>
    </source>
</evidence>
<feature type="coiled-coil region" evidence="9">
    <location>
        <begin position="287"/>
        <end position="332"/>
    </location>
</feature>
<dbReference type="PROSITE" id="PS50109">
    <property type="entry name" value="HIS_KIN"/>
    <property type="match status" value="1"/>
</dbReference>
<dbReference type="PROSITE" id="PS50112">
    <property type="entry name" value="PAS"/>
    <property type="match status" value="1"/>
</dbReference>
<keyword evidence="6" id="KW-0418">Kinase</keyword>
<dbReference type="InterPro" id="IPR004358">
    <property type="entry name" value="Sig_transdc_His_kin-like_C"/>
</dbReference>
<organism evidence="13 14">
    <name type="scientific">Candidatus Nitronereus thalassa</name>
    <dbReference type="NCBI Taxonomy" id="3020898"/>
    <lineage>
        <taxon>Bacteria</taxon>
        <taxon>Pseudomonadati</taxon>
        <taxon>Nitrospirota</taxon>
        <taxon>Nitrospiria</taxon>
        <taxon>Nitrospirales</taxon>
        <taxon>Nitrospiraceae</taxon>
        <taxon>Candidatus Nitronereus</taxon>
    </lineage>
</organism>
<dbReference type="InterPro" id="IPR036890">
    <property type="entry name" value="HATPase_C_sf"/>
</dbReference>
<keyword evidence="4" id="KW-0808">Transferase</keyword>
<dbReference type="SUPFAM" id="SSF55874">
    <property type="entry name" value="ATPase domain of HSP90 chaperone/DNA topoisomerase II/histidine kinase"/>
    <property type="match status" value="1"/>
</dbReference>
<dbReference type="PANTHER" id="PTHR43065">
    <property type="entry name" value="SENSOR HISTIDINE KINASE"/>
    <property type="match status" value="1"/>
</dbReference>
<dbReference type="CDD" id="cd00075">
    <property type="entry name" value="HATPase"/>
    <property type="match status" value="1"/>
</dbReference>
<dbReference type="Pfam" id="PF08448">
    <property type="entry name" value="PAS_4"/>
    <property type="match status" value="1"/>
</dbReference>
<keyword evidence="3" id="KW-0597">Phosphoprotein</keyword>
<evidence type="ECO:0000256" key="1">
    <source>
        <dbReference type="ARBA" id="ARBA00000085"/>
    </source>
</evidence>
<dbReference type="SMART" id="SM00388">
    <property type="entry name" value="HisKA"/>
    <property type="match status" value="1"/>
</dbReference>
<dbReference type="InterPro" id="IPR003661">
    <property type="entry name" value="HisK_dim/P_dom"/>
</dbReference>
<dbReference type="InterPro" id="IPR036097">
    <property type="entry name" value="HisK_dim/P_sf"/>
</dbReference>
<evidence type="ECO:0000256" key="4">
    <source>
        <dbReference type="ARBA" id="ARBA00022679"/>
    </source>
</evidence>
<dbReference type="Pfam" id="PF02518">
    <property type="entry name" value="HATPase_c"/>
    <property type="match status" value="1"/>
</dbReference>
<dbReference type="PANTHER" id="PTHR43065:SF10">
    <property type="entry name" value="PEROXIDE STRESS-ACTIVATED HISTIDINE KINASE MAK3"/>
    <property type="match status" value="1"/>
</dbReference>
<reference evidence="13 14" key="1">
    <citation type="journal article" date="2023" name="ISME J.">
        <title>Cultivation and genomic characterization of novel and ubiquitous marine nitrite-oxidizing bacteria from the Nitrospirales.</title>
        <authorList>
            <person name="Mueller A.J."/>
            <person name="Daebeler A."/>
            <person name="Herbold C.W."/>
            <person name="Kirkegaard R.H."/>
            <person name="Daims H."/>
        </authorList>
    </citation>
    <scope>NUCLEOTIDE SEQUENCE [LARGE SCALE GENOMIC DNA]</scope>
    <source>
        <strain evidence="13 14">EB</strain>
    </source>
</reference>
<protein>
    <recommendedName>
        <fullName evidence="2">histidine kinase</fullName>
        <ecNumber evidence="2">2.7.13.3</ecNumber>
    </recommendedName>
</protein>
<dbReference type="InterPro" id="IPR013767">
    <property type="entry name" value="PAS_fold"/>
</dbReference>
<dbReference type="Gene3D" id="3.30.450.20">
    <property type="entry name" value="PAS domain"/>
    <property type="match status" value="2"/>
</dbReference>
<keyword evidence="5" id="KW-0547">Nucleotide-binding</keyword>
<dbReference type="SMART" id="SM00091">
    <property type="entry name" value="PAS"/>
    <property type="match status" value="2"/>
</dbReference>
<dbReference type="RefSeq" id="WP_313832488.1">
    <property type="nucleotide sequence ID" value="NZ_JAQOUE010000001.1"/>
</dbReference>
<dbReference type="CDD" id="cd00082">
    <property type="entry name" value="HisKA"/>
    <property type="match status" value="1"/>
</dbReference>
<dbReference type="SUPFAM" id="SSF47384">
    <property type="entry name" value="Homodimeric domain of signal transducing histidine kinase"/>
    <property type="match status" value="1"/>
</dbReference>
<dbReference type="SUPFAM" id="SSF55785">
    <property type="entry name" value="PYP-like sensor domain (PAS domain)"/>
    <property type="match status" value="2"/>
</dbReference>
<evidence type="ECO:0000256" key="6">
    <source>
        <dbReference type="ARBA" id="ARBA00022777"/>
    </source>
</evidence>
<dbReference type="InterPro" id="IPR005467">
    <property type="entry name" value="His_kinase_dom"/>
</dbReference>
<dbReference type="NCBIfam" id="TIGR00229">
    <property type="entry name" value="sensory_box"/>
    <property type="match status" value="1"/>
</dbReference>
<dbReference type="CDD" id="cd00130">
    <property type="entry name" value="PAS"/>
    <property type="match status" value="1"/>
</dbReference>
<sequence length="564" mass="62778">MEYFVPTVQLTNGLREEAFLDCLPLGVCLLKSDWTVVFWNRRLEEWSQIHRTQILGKSLFAQLPWLANSDYERSLQLVFQRGEASSLSSEQDDPFSMFVGGLRDERHYRAHFTAVPSEEFGCSLALMSIEDVSDWHRQIKLQKESQLRANQDLRARRMAETAFDRLGRLHELILQSAGNGIVGLDHDGNTLFANPAAAKMLGWEIEELVGRSMHANFGGCCPKGNDALGQGCFSSSPIHGGARQFVREDWFQKKDGTRFPVEYLRMPIVEDGAIVGAVVTFSDISDRRLLEQEVMRYTEKLEEEVDRRAARIRELEQRRMEVEKLAALAQVAAGVAHEINNPLAGIKNAFRLVKGSIPDTHPRARYVGLIENEIDRISGITKRMYQLYQPDPAVLRAVNLHEILHDVSLMIGPALKDSNSHLEIVAPQSMPLVRLPVRDITQVLCNLVHNAIQASSGHQNICLTAETDDQGIRLVVTDQAGGIANDVLPHIFEPFFTTKSGAGQGGMGLGLSVSRSLIESLGGRIDVQTVPTVGTTFIIHLPYTIEAIRESCEPAIVMKGEGHG</sequence>
<evidence type="ECO:0000313" key="13">
    <source>
        <dbReference type="EMBL" id="MDT7042127.1"/>
    </source>
</evidence>
<accession>A0ABU3K6Z6</accession>
<dbReference type="InterPro" id="IPR035965">
    <property type="entry name" value="PAS-like_dom_sf"/>
</dbReference>
<keyword evidence="8" id="KW-0902">Two-component regulatory system</keyword>
<dbReference type="Pfam" id="PF00512">
    <property type="entry name" value="HisKA"/>
    <property type="match status" value="1"/>
</dbReference>
<evidence type="ECO:0000256" key="2">
    <source>
        <dbReference type="ARBA" id="ARBA00012438"/>
    </source>
</evidence>
<evidence type="ECO:0000256" key="7">
    <source>
        <dbReference type="ARBA" id="ARBA00022840"/>
    </source>
</evidence>
<evidence type="ECO:0000256" key="8">
    <source>
        <dbReference type="ARBA" id="ARBA00023012"/>
    </source>
</evidence>
<feature type="domain" description="PAS" evidence="11">
    <location>
        <begin position="173"/>
        <end position="213"/>
    </location>
</feature>
<comment type="catalytic activity">
    <reaction evidence="1">
        <text>ATP + protein L-histidine = ADP + protein N-phospho-L-histidine.</text>
        <dbReference type="EC" id="2.7.13.3"/>
    </reaction>
</comment>
<evidence type="ECO:0000259" key="11">
    <source>
        <dbReference type="PROSITE" id="PS50112"/>
    </source>
</evidence>
<dbReference type="Gene3D" id="1.10.287.130">
    <property type="match status" value="1"/>
</dbReference>